<organism evidence="2 4">
    <name type="scientific">Collimonas pratensis</name>
    <dbReference type="NCBI Taxonomy" id="279113"/>
    <lineage>
        <taxon>Bacteria</taxon>
        <taxon>Pseudomonadati</taxon>
        <taxon>Pseudomonadota</taxon>
        <taxon>Betaproteobacteria</taxon>
        <taxon>Burkholderiales</taxon>
        <taxon>Oxalobacteraceae</taxon>
        <taxon>Collimonas</taxon>
    </lineage>
</organism>
<feature type="region of interest" description="Disordered" evidence="1">
    <location>
        <begin position="20"/>
        <end position="39"/>
    </location>
</feature>
<dbReference type="KEGG" id="cpra:CPter91_3884"/>
<dbReference type="Proteomes" id="UP000074561">
    <property type="component" value="Chromosome"/>
</dbReference>
<gene>
    <name evidence="3" type="ORF">CPter291_3892</name>
    <name evidence="2" type="ORF">CPter91_3884</name>
</gene>
<reference evidence="4 5" key="1">
    <citation type="submission" date="2015-11" db="EMBL/GenBank/DDBJ databases">
        <title>Exploring the genomic traits of fungus-feeding bacterial genus Collimonas.</title>
        <authorList>
            <person name="Song C."/>
            <person name="Schmidt R."/>
            <person name="de Jager V."/>
            <person name="Krzyzanowska D."/>
            <person name="Jongedijk E."/>
            <person name="Cankar K."/>
            <person name="Beekwilder J."/>
            <person name="van Veen A."/>
            <person name="de Boer W."/>
            <person name="van Veen J.A."/>
            <person name="Garbeva P."/>
        </authorList>
    </citation>
    <scope>NUCLEOTIDE SEQUENCE [LARGE SCALE GENOMIC DNA]</scope>
    <source>
        <strain evidence="3 5">Ter291</strain>
        <strain evidence="2 4">Ter91</strain>
    </source>
</reference>
<protein>
    <submittedName>
        <fullName evidence="2">Uncharacterized protein</fullName>
    </submittedName>
</protein>
<dbReference type="EMBL" id="CP013234">
    <property type="protein sequence ID" value="AMP06205.1"/>
    <property type="molecule type" value="Genomic_DNA"/>
</dbReference>
<dbReference type="EMBL" id="CP013236">
    <property type="protein sequence ID" value="AMP16126.1"/>
    <property type="molecule type" value="Genomic_DNA"/>
</dbReference>
<evidence type="ECO:0000313" key="5">
    <source>
        <dbReference type="Proteomes" id="UP000074914"/>
    </source>
</evidence>
<evidence type="ECO:0000313" key="3">
    <source>
        <dbReference type="EMBL" id="AMP16126.1"/>
    </source>
</evidence>
<dbReference type="AlphaFoldDB" id="A0A127R1I4"/>
<evidence type="ECO:0000313" key="4">
    <source>
        <dbReference type="Proteomes" id="UP000074561"/>
    </source>
</evidence>
<name>A0A127R1I4_9BURK</name>
<keyword evidence="5" id="KW-1185">Reference proteome</keyword>
<proteinExistence type="predicted"/>
<dbReference type="Proteomes" id="UP000074914">
    <property type="component" value="Chromosome"/>
</dbReference>
<accession>A0A127R1I4</accession>
<dbReference type="PATRIC" id="fig|279113.10.peg.3889"/>
<evidence type="ECO:0000313" key="2">
    <source>
        <dbReference type="EMBL" id="AMP06205.1"/>
    </source>
</evidence>
<evidence type="ECO:0000256" key="1">
    <source>
        <dbReference type="SAM" id="MobiDB-lite"/>
    </source>
</evidence>
<sequence length="39" mass="4446">MDRSADYKIRKLTNCFQSANQRSTAVETAPQQASNKSWI</sequence>